<dbReference type="PANTHER" id="PTHR43065:SF10">
    <property type="entry name" value="PEROXIDE STRESS-ACTIVATED HISTIDINE KINASE MAK3"/>
    <property type="match status" value="1"/>
</dbReference>
<dbReference type="InterPro" id="IPR004358">
    <property type="entry name" value="Sig_transdc_His_kin-like_C"/>
</dbReference>
<dbReference type="Proteomes" id="UP000018731">
    <property type="component" value="Unassembled WGS sequence"/>
</dbReference>
<dbReference type="eggNOG" id="COG0642">
    <property type="taxonomic scope" value="Bacteria"/>
</dbReference>
<keyword evidence="6" id="KW-0418">Kinase</keyword>
<dbReference type="Pfam" id="PF02518">
    <property type="entry name" value="HATPase_c"/>
    <property type="match status" value="1"/>
</dbReference>
<dbReference type="AlphaFoldDB" id="V8C9T3"/>
<sequence>MPKNTTNPAGKKISSENLPNEILPNEILPNEILPNDFLKDNPQNIKALLEEFIRISYSYEKEVKDAKALYERLIETLPEAIWVYNPNGSFFYQNKLAKDLSVILDKLESLKHHKDLQSKKSAPKSTQEEITYQNKIYLIQTNYVKANDTDETQWNTLITATDITSQKRQDRLASMGQISAHLAHEIRNPIGSISLLISTLAKRATQEQKPLISELQKSIFRVERIIKATLLFSKGISANRSPNKISSLRDELRDTLAYYSFSKDIDFEFDFVDKVALFDKDLLFIALQNFLFNAIDAIEEGEAQRGKITLKAQLDGEELIFSIQDNGKPFDEGFDEVALFEPFVSTKLKGNGLGLALSKQIIESHQGTITLNANQKLFIVRIKRA</sequence>
<keyword evidence="11" id="KW-1185">Reference proteome</keyword>
<evidence type="ECO:0000256" key="5">
    <source>
        <dbReference type="ARBA" id="ARBA00022741"/>
    </source>
</evidence>
<dbReference type="EC" id="2.7.13.3" evidence="2"/>
<evidence type="ECO:0000259" key="9">
    <source>
        <dbReference type="PROSITE" id="PS50109"/>
    </source>
</evidence>
<evidence type="ECO:0000256" key="3">
    <source>
        <dbReference type="ARBA" id="ARBA00022553"/>
    </source>
</evidence>
<feature type="domain" description="Histidine kinase" evidence="9">
    <location>
        <begin position="181"/>
        <end position="385"/>
    </location>
</feature>
<dbReference type="SMART" id="SM00388">
    <property type="entry name" value="HisKA"/>
    <property type="match status" value="1"/>
</dbReference>
<keyword evidence="7" id="KW-0067">ATP-binding</keyword>
<keyword evidence="5" id="KW-0547">Nucleotide-binding</keyword>
<dbReference type="Gene3D" id="3.30.450.20">
    <property type="entry name" value="PAS domain"/>
    <property type="match status" value="1"/>
</dbReference>
<evidence type="ECO:0000313" key="11">
    <source>
        <dbReference type="Proteomes" id="UP000018731"/>
    </source>
</evidence>
<dbReference type="GO" id="GO:0000155">
    <property type="term" value="F:phosphorelay sensor kinase activity"/>
    <property type="evidence" value="ECO:0007669"/>
    <property type="project" value="InterPro"/>
</dbReference>
<dbReference type="SUPFAM" id="SSF47384">
    <property type="entry name" value="Homodimeric domain of signal transducing histidine kinase"/>
    <property type="match status" value="1"/>
</dbReference>
<dbReference type="SMART" id="SM00387">
    <property type="entry name" value="HATPase_c"/>
    <property type="match status" value="1"/>
</dbReference>
<dbReference type="SUPFAM" id="SSF55874">
    <property type="entry name" value="ATPase domain of HSP90 chaperone/DNA topoisomerase II/histidine kinase"/>
    <property type="match status" value="1"/>
</dbReference>
<gene>
    <name evidence="10" type="ORF">HMPREF2086_01276</name>
</gene>
<keyword evidence="4" id="KW-0808">Transferase</keyword>
<dbReference type="RefSeq" id="WP_023928018.1">
    <property type="nucleotide sequence ID" value="NZ_KI669454.1"/>
</dbReference>
<dbReference type="CDD" id="cd00082">
    <property type="entry name" value="HisKA"/>
    <property type="match status" value="1"/>
</dbReference>
<dbReference type="Gene3D" id="1.10.287.130">
    <property type="match status" value="1"/>
</dbReference>
<dbReference type="PANTHER" id="PTHR43065">
    <property type="entry name" value="SENSOR HISTIDINE KINASE"/>
    <property type="match status" value="1"/>
</dbReference>
<organism evidence="10 11">
    <name type="scientific">Helicobacter macacae MIT 99-5501</name>
    <dbReference type="NCBI Taxonomy" id="1357400"/>
    <lineage>
        <taxon>Bacteria</taxon>
        <taxon>Pseudomonadati</taxon>
        <taxon>Campylobacterota</taxon>
        <taxon>Epsilonproteobacteria</taxon>
        <taxon>Campylobacterales</taxon>
        <taxon>Helicobacteraceae</taxon>
        <taxon>Helicobacter</taxon>
    </lineage>
</organism>
<reference evidence="10 11" key="1">
    <citation type="journal article" date="2014" name="Genome Announc.">
        <title>Draft genome sequences of six enterohepatic helicobacter species isolated from humans and one from rhesus macaques.</title>
        <authorList>
            <person name="Shen Z."/>
            <person name="Sheh A."/>
            <person name="Young S.K."/>
            <person name="Abouelliel A."/>
            <person name="Ward D.V."/>
            <person name="Earl A.M."/>
            <person name="Fox J.G."/>
        </authorList>
    </citation>
    <scope>NUCLEOTIDE SEQUENCE [LARGE SCALE GENOMIC DNA]</scope>
    <source>
        <strain evidence="10 11">MIT 99-5501</strain>
    </source>
</reference>
<comment type="catalytic activity">
    <reaction evidence="1">
        <text>ATP + protein L-histidine = ADP + protein N-phospho-L-histidine.</text>
        <dbReference type="EC" id="2.7.13.3"/>
    </reaction>
</comment>
<dbReference type="Gene3D" id="3.30.565.10">
    <property type="entry name" value="Histidine kinase-like ATPase, C-terminal domain"/>
    <property type="match status" value="1"/>
</dbReference>
<dbReference type="GO" id="GO:0005524">
    <property type="term" value="F:ATP binding"/>
    <property type="evidence" value="ECO:0007669"/>
    <property type="project" value="UniProtKB-KW"/>
</dbReference>
<evidence type="ECO:0000313" key="10">
    <source>
        <dbReference type="EMBL" id="ETD23471.1"/>
    </source>
</evidence>
<name>V8C9T3_9HELI</name>
<dbReference type="InterPro" id="IPR036890">
    <property type="entry name" value="HATPase_C_sf"/>
</dbReference>
<dbReference type="EMBL" id="AZJI01000005">
    <property type="protein sequence ID" value="ETD23471.1"/>
    <property type="molecule type" value="Genomic_DNA"/>
</dbReference>
<comment type="caution">
    <text evidence="10">The sequence shown here is derived from an EMBL/GenBank/DDBJ whole genome shotgun (WGS) entry which is preliminary data.</text>
</comment>
<dbReference type="PATRIC" id="fig|1357400.3.peg.1711"/>
<evidence type="ECO:0000256" key="6">
    <source>
        <dbReference type="ARBA" id="ARBA00022777"/>
    </source>
</evidence>
<proteinExistence type="predicted"/>
<dbReference type="PROSITE" id="PS50109">
    <property type="entry name" value="HIS_KIN"/>
    <property type="match status" value="1"/>
</dbReference>
<evidence type="ECO:0000256" key="8">
    <source>
        <dbReference type="ARBA" id="ARBA00023012"/>
    </source>
</evidence>
<dbReference type="InterPro" id="IPR036097">
    <property type="entry name" value="HisK_dim/P_sf"/>
</dbReference>
<dbReference type="Pfam" id="PF00512">
    <property type="entry name" value="HisKA"/>
    <property type="match status" value="1"/>
</dbReference>
<accession>V8C9T3</accession>
<dbReference type="STRING" id="1357400.HMPREF2086_01276"/>
<evidence type="ECO:0000256" key="4">
    <source>
        <dbReference type="ARBA" id="ARBA00022679"/>
    </source>
</evidence>
<dbReference type="InterPro" id="IPR003594">
    <property type="entry name" value="HATPase_dom"/>
</dbReference>
<dbReference type="OrthoDB" id="9805967at2"/>
<keyword evidence="8" id="KW-0902">Two-component regulatory system</keyword>
<protein>
    <recommendedName>
        <fullName evidence="2">histidine kinase</fullName>
        <ecNumber evidence="2">2.7.13.3</ecNumber>
    </recommendedName>
</protein>
<evidence type="ECO:0000256" key="7">
    <source>
        <dbReference type="ARBA" id="ARBA00022840"/>
    </source>
</evidence>
<dbReference type="InterPro" id="IPR005467">
    <property type="entry name" value="His_kinase_dom"/>
</dbReference>
<dbReference type="PRINTS" id="PR00344">
    <property type="entry name" value="BCTRLSENSOR"/>
</dbReference>
<keyword evidence="3" id="KW-0597">Phosphoprotein</keyword>
<dbReference type="HOGENOM" id="CLU_000445_114_39_7"/>
<evidence type="ECO:0000256" key="1">
    <source>
        <dbReference type="ARBA" id="ARBA00000085"/>
    </source>
</evidence>
<evidence type="ECO:0000256" key="2">
    <source>
        <dbReference type="ARBA" id="ARBA00012438"/>
    </source>
</evidence>
<dbReference type="InterPro" id="IPR003661">
    <property type="entry name" value="HisK_dim/P_dom"/>
</dbReference>